<evidence type="ECO:0008006" key="2">
    <source>
        <dbReference type="Google" id="ProtNLM"/>
    </source>
</evidence>
<dbReference type="EMBL" id="HBIV01019599">
    <property type="protein sequence ID" value="CAE0662592.1"/>
    <property type="molecule type" value="Transcribed_RNA"/>
</dbReference>
<sequence>MTEKRGSCYAINGFYPIMREKYTAKGASIHYMVVEWKESLMPWPHFRLKVIGATDPSKASGGSLRADILKNYEELGLRTCPNFEENGVHASASAFEGLCERLNWLGNKLEDDSFGKMLLSSGVAEKDIANWTKDPQIEFGGSKRSLFDLMEHKSTTECHQLALKLSGDTKGRTAVNVGRRAETADDRTNCALVFIKPHANNPAVRKLVQHTLTRLGLKITNEGEVRYDEMDSKRLIDNHYYSIASKAVLISPDALHVPDEGLKKFEEEFKVSWQQAIKDGVVLNARQVCEKYEMSPEELKNAWLEGKKRGDCLRFYGGFYCVRLFAAQP</sequence>
<evidence type="ECO:0000313" key="1">
    <source>
        <dbReference type="EMBL" id="CAE0662592.1"/>
    </source>
</evidence>
<dbReference type="Gene3D" id="3.30.70.141">
    <property type="entry name" value="Nucleoside diphosphate kinase-like domain"/>
    <property type="match status" value="1"/>
</dbReference>
<accession>A0A7S4DPF3</accession>
<dbReference type="SUPFAM" id="SSF54919">
    <property type="entry name" value="Nucleoside diphosphate kinase, NDK"/>
    <property type="match status" value="2"/>
</dbReference>
<dbReference type="AlphaFoldDB" id="A0A7S4DPF3"/>
<proteinExistence type="predicted"/>
<protein>
    <recommendedName>
        <fullName evidence="2">Nucleoside-diphosphate kinase</fullName>
    </recommendedName>
</protein>
<name>A0A7S4DPF3_9EUKA</name>
<reference evidence="1" key="1">
    <citation type="submission" date="2021-01" db="EMBL/GenBank/DDBJ databases">
        <authorList>
            <person name="Corre E."/>
            <person name="Pelletier E."/>
            <person name="Niang G."/>
            <person name="Scheremetjew M."/>
            <person name="Finn R."/>
            <person name="Kale V."/>
            <person name="Holt S."/>
            <person name="Cochrane G."/>
            <person name="Meng A."/>
            <person name="Brown T."/>
            <person name="Cohen L."/>
        </authorList>
    </citation>
    <scope>NUCLEOTIDE SEQUENCE</scope>
    <source>
        <strain evidence="1">CCCM811</strain>
    </source>
</reference>
<organism evidence="1">
    <name type="scientific">Lotharella globosa</name>
    <dbReference type="NCBI Taxonomy" id="91324"/>
    <lineage>
        <taxon>Eukaryota</taxon>
        <taxon>Sar</taxon>
        <taxon>Rhizaria</taxon>
        <taxon>Cercozoa</taxon>
        <taxon>Chlorarachniophyceae</taxon>
        <taxon>Lotharella</taxon>
    </lineage>
</organism>
<dbReference type="InterPro" id="IPR036850">
    <property type="entry name" value="NDK-like_dom_sf"/>
</dbReference>
<gene>
    <name evidence="1" type="ORF">LGLO00237_LOCUS14193</name>
</gene>